<protein>
    <recommendedName>
        <fullName evidence="4">F-box domain-containing protein</fullName>
    </recommendedName>
</protein>
<reference evidence="3" key="1">
    <citation type="submission" date="2021-01" db="EMBL/GenBank/DDBJ databases">
        <authorList>
            <person name="Corre E."/>
            <person name="Pelletier E."/>
            <person name="Niang G."/>
            <person name="Scheremetjew M."/>
            <person name="Finn R."/>
            <person name="Kale V."/>
            <person name="Holt S."/>
            <person name="Cochrane G."/>
            <person name="Meng A."/>
            <person name="Brown T."/>
            <person name="Cohen L."/>
        </authorList>
    </citation>
    <scope>NUCLEOTIDE SEQUENCE</scope>
    <source>
        <strain evidence="3">CCMP1320</strain>
    </source>
</reference>
<evidence type="ECO:0000256" key="2">
    <source>
        <dbReference type="SAM" id="MobiDB-lite"/>
    </source>
</evidence>
<feature type="region of interest" description="Disordered" evidence="2">
    <location>
        <begin position="398"/>
        <end position="421"/>
    </location>
</feature>
<comment type="subcellular location">
    <subcellularLocation>
        <location evidence="1">Cytoplasm</location>
        <location evidence="1">Cytoskeleton</location>
        <location evidence="1">Cilium axoneme</location>
    </subcellularLocation>
</comment>
<dbReference type="InterPro" id="IPR006553">
    <property type="entry name" value="Leu-rich_rpt_Cys-con_subtyp"/>
</dbReference>
<dbReference type="Gene3D" id="3.80.10.10">
    <property type="entry name" value="Ribonuclease Inhibitor"/>
    <property type="match status" value="2"/>
</dbReference>
<dbReference type="SMART" id="SM00367">
    <property type="entry name" value="LRR_CC"/>
    <property type="match status" value="7"/>
</dbReference>
<dbReference type="Pfam" id="PF13516">
    <property type="entry name" value="LRR_6"/>
    <property type="match status" value="3"/>
</dbReference>
<evidence type="ECO:0008006" key="4">
    <source>
        <dbReference type="Google" id="ProtNLM"/>
    </source>
</evidence>
<sequence>MQVEEDVELAFKFHGLVDGAVQQVLLHLRPRDLANLRCTSTAWRNDVDRCLAAFLLIDAAPGELISNAATLCAQMKHMHLLLTKQEVADAWHTHAHPHQQVESLHPSIQHQQPSNVHQSTSAHHCCCAQQQQRQQQHISGPQYIRTHQCSSAHQHGCTSTPVAPHSSGLSSVASKLLTLCVGGGCAGASMNREALTHSRGFLRLQRVPLLYEGMPHLKHLCISHCCVQDTSGLKACPALEELHLHNVSFHSGSPQLFAGDLASTLSHIPCLHTLVLMQQMQGLQQPELRGLGKALGPRLRALRAVLPLHQARVFVHEIPALLSRTTTLRELELEALSMGMADLFELQPVLRTILGLGDGIALPALDPLQQQQQQQQLQLQQVAGSVAATSSGTAALSVASSSSPSSAAGVATRPSTSMPHPSLSTIQHFSLKGHTFVSDACLQCVAAAMPQLRCLSLDLLPVVADSYWNPWASMLIEGGPFGCISASGMQALQQNCPGLQALSFAYVPLSREAVHAVASMSRLRFISLAGNPHVDDGFIYRLSNPDLCHAVFSGCYGLSNLGLARLARSAPNLTALDLSGCDTQITDIGVAALGQLKHLRYLSLAFNSMVTDKGLEALLNAGHLPAEDPFGPDSPSGSSSPCCTSSSCSNISSACSSFSSCSLEGQSTAFQASNHSQMLYSRPDHFDSTGSTSQMGLPGNNEPLVPAMHGGVLGGAQDGARGVRLCAGGSSARGAGANAGSRTTSGGSACSPLTHLSLVCNYQITDAALQALARCAPHLRRLDLDSLPHLSEQGVARLALLPHLHTLSCAECSPGAQRVARALGVLAHGLRRGALSCIPPHTPGLRIPTAITNVLLSAHGGGVEESGRPRAVAQQQGPCSSCMQLLAFKSRRKLERAAQRDEGWKWDVDECAGFGQLLVPFMPSGFKDWDARSTIGGLGACLPAWWMQEC</sequence>
<dbReference type="GO" id="GO:0005930">
    <property type="term" value="C:axoneme"/>
    <property type="evidence" value="ECO:0007669"/>
    <property type="project" value="UniProtKB-SubCell"/>
</dbReference>
<dbReference type="GO" id="GO:0031146">
    <property type="term" value="P:SCF-dependent proteasomal ubiquitin-dependent protein catabolic process"/>
    <property type="evidence" value="ECO:0007669"/>
    <property type="project" value="TreeGrafter"/>
</dbReference>
<dbReference type="PANTHER" id="PTHR13318:SF190">
    <property type="entry name" value="PARTNER OF PAIRED, ISOFORM B"/>
    <property type="match status" value="1"/>
</dbReference>
<dbReference type="InterPro" id="IPR032675">
    <property type="entry name" value="LRR_dom_sf"/>
</dbReference>
<gene>
    <name evidence="3" type="ORF">DTER00134_LOCUS4372</name>
</gene>
<name>A0A7S3QQ26_DUNTE</name>
<proteinExistence type="predicted"/>
<organism evidence="3">
    <name type="scientific">Dunaliella tertiolecta</name>
    <name type="common">Green alga</name>
    <dbReference type="NCBI Taxonomy" id="3047"/>
    <lineage>
        <taxon>Eukaryota</taxon>
        <taxon>Viridiplantae</taxon>
        <taxon>Chlorophyta</taxon>
        <taxon>core chlorophytes</taxon>
        <taxon>Chlorophyceae</taxon>
        <taxon>CS clade</taxon>
        <taxon>Chlamydomonadales</taxon>
        <taxon>Dunaliellaceae</taxon>
        <taxon>Dunaliella</taxon>
    </lineage>
</organism>
<evidence type="ECO:0000256" key="1">
    <source>
        <dbReference type="ARBA" id="ARBA00004430"/>
    </source>
</evidence>
<evidence type="ECO:0000313" key="3">
    <source>
        <dbReference type="EMBL" id="CAE0489301.1"/>
    </source>
</evidence>
<feature type="compositionally biased region" description="Low complexity" evidence="2">
    <location>
        <begin position="398"/>
        <end position="412"/>
    </location>
</feature>
<accession>A0A7S3QQ26</accession>
<dbReference type="EMBL" id="HBIP01008061">
    <property type="protein sequence ID" value="CAE0489301.1"/>
    <property type="molecule type" value="Transcribed_RNA"/>
</dbReference>
<dbReference type="PANTHER" id="PTHR13318">
    <property type="entry name" value="PARTNER OF PAIRED, ISOFORM B-RELATED"/>
    <property type="match status" value="1"/>
</dbReference>
<dbReference type="GO" id="GO:0019005">
    <property type="term" value="C:SCF ubiquitin ligase complex"/>
    <property type="evidence" value="ECO:0007669"/>
    <property type="project" value="TreeGrafter"/>
</dbReference>
<dbReference type="SUPFAM" id="SSF52047">
    <property type="entry name" value="RNI-like"/>
    <property type="match status" value="2"/>
</dbReference>
<dbReference type="InterPro" id="IPR001611">
    <property type="entry name" value="Leu-rich_rpt"/>
</dbReference>
<dbReference type="AlphaFoldDB" id="A0A7S3QQ26"/>